<name>A0A7S1AF87_NOCSC</name>
<gene>
    <name evidence="1" type="ORF">NSCI0253_LOCUS26735</name>
</gene>
<dbReference type="AlphaFoldDB" id="A0A7S1AF87"/>
<accession>A0A7S1AF87</accession>
<dbReference type="EMBL" id="HBFQ01037818">
    <property type="protein sequence ID" value="CAD8852385.1"/>
    <property type="molecule type" value="Transcribed_RNA"/>
</dbReference>
<proteinExistence type="predicted"/>
<reference evidence="1" key="1">
    <citation type="submission" date="2021-01" db="EMBL/GenBank/DDBJ databases">
        <authorList>
            <person name="Corre E."/>
            <person name="Pelletier E."/>
            <person name="Niang G."/>
            <person name="Scheremetjew M."/>
            <person name="Finn R."/>
            <person name="Kale V."/>
            <person name="Holt S."/>
            <person name="Cochrane G."/>
            <person name="Meng A."/>
            <person name="Brown T."/>
            <person name="Cohen L."/>
        </authorList>
    </citation>
    <scope>NUCLEOTIDE SEQUENCE</scope>
</reference>
<evidence type="ECO:0000313" key="1">
    <source>
        <dbReference type="EMBL" id="CAD8852385.1"/>
    </source>
</evidence>
<sequence length="474" mass="52949">MSHLSVAFASLLECATVREIVQNDCNSQAMRLLETIRHACDELARLQFPNGAAREMAVIKAATYKLEVFVRDTKDMVQLPWSRPPEEQAEWEERCPSGGSLLRRQVCLAAIGDHPTEWFMGCLSISDKGLLFEDEGTGFAATSQIGEIFEYGTGFNDGDLQAWNSLTTGLVEWNEIVSLQRCDHDRGPVTVTILLSKFPHSPLHLQLGLRGEVSWLVRTWTMCAENSSDVEKQLSSLELHSLVDVNHDENCMGNMECPGNGDGACRRLLVPRESSFFSAVASLPAPTRPVGEHLISGKVDNVDFGKFQNWFSTGWPIARYMEEWLEAEDINFMPWANGRAVDTRVRKGTCSVRLCDIPWAVKMVASFPATSDVTVLFSLRDYEQETILVQQTMVSGVPFATAFKAQDIVSFSPTADGGMEIRKWHDLVWVSQVPGVLKSFLSKSAREITKVNAPPFVKILEDEVRQNNLWKTAP</sequence>
<protein>
    <submittedName>
        <fullName evidence="1">Uncharacterized protein</fullName>
    </submittedName>
</protein>
<organism evidence="1">
    <name type="scientific">Noctiluca scintillans</name>
    <name type="common">Sea sparkle</name>
    <name type="synonym">Red tide dinoflagellate</name>
    <dbReference type="NCBI Taxonomy" id="2966"/>
    <lineage>
        <taxon>Eukaryota</taxon>
        <taxon>Sar</taxon>
        <taxon>Alveolata</taxon>
        <taxon>Dinophyceae</taxon>
        <taxon>Noctilucales</taxon>
        <taxon>Noctilucaceae</taxon>
        <taxon>Noctiluca</taxon>
    </lineage>
</organism>